<evidence type="ECO:0000259" key="5">
    <source>
        <dbReference type="PROSITE" id="PS51782"/>
    </source>
</evidence>
<dbReference type="GO" id="GO:0009253">
    <property type="term" value="P:peptidoglycan catabolic process"/>
    <property type="evidence" value="ECO:0007669"/>
    <property type="project" value="InterPro"/>
</dbReference>
<evidence type="ECO:0000313" key="6">
    <source>
        <dbReference type="EMBL" id="MPQ43265.1"/>
    </source>
</evidence>
<protein>
    <recommendedName>
        <fullName evidence="4">Lysozyme</fullName>
        <ecNumber evidence="4">3.2.1.17</ecNumber>
    </recommendedName>
</protein>
<keyword evidence="3 4" id="KW-0326">Glycosidase</keyword>
<dbReference type="EMBL" id="WHJC01000053">
    <property type="protein sequence ID" value="MPQ43265.1"/>
    <property type="molecule type" value="Genomic_DNA"/>
</dbReference>
<dbReference type="Pfam" id="PF01476">
    <property type="entry name" value="LysM"/>
    <property type="match status" value="2"/>
</dbReference>
<evidence type="ECO:0000256" key="3">
    <source>
        <dbReference type="ARBA" id="ARBA00023295"/>
    </source>
</evidence>
<feature type="domain" description="LysM" evidence="5">
    <location>
        <begin position="278"/>
        <end position="322"/>
    </location>
</feature>
<dbReference type="CDD" id="cd00118">
    <property type="entry name" value="LysM"/>
    <property type="match status" value="2"/>
</dbReference>
<dbReference type="PROSITE" id="PS00953">
    <property type="entry name" value="GLYCOSYL_HYDROL_F25_1"/>
    <property type="match status" value="1"/>
</dbReference>
<dbReference type="InterPro" id="IPR018077">
    <property type="entry name" value="Glyco_hydro_fam25_subgr"/>
</dbReference>
<organism evidence="6 7">
    <name type="scientific">Clostridium tarantellae</name>
    <dbReference type="NCBI Taxonomy" id="39493"/>
    <lineage>
        <taxon>Bacteria</taxon>
        <taxon>Bacillati</taxon>
        <taxon>Bacillota</taxon>
        <taxon>Clostridia</taxon>
        <taxon>Eubacteriales</taxon>
        <taxon>Clostridiaceae</taxon>
        <taxon>Clostridium</taxon>
    </lineage>
</organism>
<keyword evidence="7" id="KW-1185">Reference proteome</keyword>
<evidence type="ECO:0000256" key="1">
    <source>
        <dbReference type="ARBA" id="ARBA00010646"/>
    </source>
</evidence>
<dbReference type="InterPro" id="IPR018392">
    <property type="entry name" value="LysM"/>
</dbReference>
<dbReference type="Gene3D" id="3.10.350.10">
    <property type="entry name" value="LysM domain"/>
    <property type="match status" value="2"/>
</dbReference>
<dbReference type="InterPro" id="IPR036779">
    <property type="entry name" value="LysM_dom_sf"/>
</dbReference>
<name>A0A6I1MIR6_9CLOT</name>
<dbReference type="SUPFAM" id="SSF54106">
    <property type="entry name" value="LysM domain"/>
    <property type="match status" value="2"/>
</dbReference>
<comment type="caution">
    <text evidence="6">The sequence shown here is derived from an EMBL/GenBank/DDBJ whole genome shotgun (WGS) entry which is preliminary data.</text>
</comment>
<accession>A0A6I1MIR6</accession>
<dbReference type="PANTHER" id="PTHR34135:SF2">
    <property type="entry name" value="LYSOZYME"/>
    <property type="match status" value="1"/>
</dbReference>
<dbReference type="SMART" id="SM00257">
    <property type="entry name" value="LysM"/>
    <property type="match status" value="2"/>
</dbReference>
<dbReference type="Gene3D" id="3.20.20.80">
    <property type="entry name" value="Glycosidases"/>
    <property type="match status" value="1"/>
</dbReference>
<dbReference type="EC" id="3.2.1.17" evidence="4"/>
<comment type="similarity">
    <text evidence="1 4">Belongs to the glycosyl hydrolase 25 family.</text>
</comment>
<proteinExistence type="inferred from homology"/>
<dbReference type="GO" id="GO:0003796">
    <property type="term" value="F:lysozyme activity"/>
    <property type="evidence" value="ECO:0007669"/>
    <property type="project" value="UniProtKB-EC"/>
</dbReference>
<keyword evidence="2 4" id="KW-0378">Hydrolase</keyword>
<dbReference type="CDD" id="cd06525">
    <property type="entry name" value="GH25_Lyc-like"/>
    <property type="match status" value="1"/>
</dbReference>
<dbReference type="InterPro" id="IPR017853">
    <property type="entry name" value="GH"/>
</dbReference>
<dbReference type="PROSITE" id="PS51782">
    <property type="entry name" value="LYSM"/>
    <property type="match status" value="2"/>
</dbReference>
<dbReference type="AlphaFoldDB" id="A0A6I1MIR6"/>
<gene>
    <name evidence="6" type="ORF">GBZ86_05745</name>
</gene>
<dbReference type="SUPFAM" id="SSF51445">
    <property type="entry name" value="(Trans)glycosidases"/>
    <property type="match status" value="1"/>
</dbReference>
<feature type="domain" description="LysM" evidence="5">
    <location>
        <begin position="223"/>
        <end position="267"/>
    </location>
</feature>
<dbReference type="PROSITE" id="PS51904">
    <property type="entry name" value="GLYCOSYL_HYDROL_F25_2"/>
    <property type="match status" value="1"/>
</dbReference>
<evidence type="ECO:0000256" key="2">
    <source>
        <dbReference type="ARBA" id="ARBA00022801"/>
    </source>
</evidence>
<dbReference type="GO" id="GO:0016052">
    <property type="term" value="P:carbohydrate catabolic process"/>
    <property type="evidence" value="ECO:0007669"/>
    <property type="project" value="TreeGrafter"/>
</dbReference>
<dbReference type="Proteomes" id="UP000430345">
    <property type="component" value="Unassembled WGS sequence"/>
</dbReference>
<dbReference type="GO" id="GO:0016998">
    <property type="term" value="P:cell wall macromolecule catabolic process"/>
    <property type="evidence" value="ECO:0007669"/>
    <property type="project" value="InterPro"/>
</dbReference>
<dbReference type="PANTHER" id="PTHR34135">
    <property type="entry name" value="LYSOZYME"/>
    <property type="match status" value="1"/>
</dbReference>
<dbReference type="InterPro" id="IPR002053">
    <property type="entry name" value="Glyco_hydro_25"/>
</dbReference>
<comment type="catalytic activity">
    <reaction evidence="4">
        <text>Hydrolysis of (1-&gt;4)-beta-linkages between N-acetylmuramic acid and N-acetyl-D-glucosamine residues in a peptidoglycan and between N-acetyl-D-glucosamine residues in chitodextrins.</text>
        <dbReference type="EC" id="3.2.1.17"/>
    </reaction>
</comment>
<dbReference type="InterPro" id="IPR008270">
    <property type="entry name" value="Glyco_hydro_25_AS"/>
</dbReference>
<evidence type="ECO:0000256" key="4">
    <source>
        <dbReference type="RuleBase" id="RU361176"/>
    </source>
</evidence>
<sequence length="322" mass="36132">MQNKNSGQLAGIDISAWQGEIDFLKVKESGVDIVYIKATEGDYYTDAKLKIYYEGAKKHGLLVGFYHFFRPINKKNALSQAQYFVSVISELRPDCKLALDIEITEGLDKNYLSILAEIFLREVKRLSGVDVILYTYTYFAKTKLEKSLSIYPLWIAEYGVDTPKENGIWDSWVGFQYTDSALVSGVNGNCDKNSFTKEILLDTHAIISKIKKPQPTNPPDKYITHVVKPGENLIGIAKKYGTNYALLASINGLVDTNFLKKGQLLKIPVWLSKPSVDETYIVKKGDTLTSIASRFVTTVQKLIKANNIKDANVIKIGQILKI</sequence>
<dbReference type="Pfam" id="PF01183">
    <property type="entry name" value="Glyco_hydro_25"/>
    <property type="match status" value="1"/>
</dbReference>
<dbReference type="RefSeq" id="WP_152888637.1">
    <property type="nucleotide sequence ID" value="NZ_WHJC01000053.1"/>
</dbReference>
<reference evidence="6 7" key="1">
    <citation type="submission" date="2019-10" db="EMBL/GenBank/DDBJ databases">
        <title>The Genome Sequence of Clostridium tarantellae Isolated from Fish Brain.</title>
        <authorList>
            <person name="Bano L."/>
            <person name="Kiel M."/>
            <person name="Sales G."/>
            <person name="Doxey A.C."/>
            <person name="Mansfield M.J."/>
            <person name="Schiavone M."/>
            <person name="Rossetto O."/>
            <person name="Pirazzini M."/>
            <person name="Dobrindt U."/>
            <person name="Montecucco C."/>
        </authorList>
    </citation>
    <scope>NUCLEOTIDE SEQUENCE [LARGE SCALE GENOMIC DNA]</scope>
    <source>
        <strain evidence="6 7">DSM 3997</strain>
    </source>
</reference>
<dbReference type="OrthoDB" id="9800780at2"/>
<evidence type="ECO:0000313" key="7">
    <source>
        <dbReference type="Proteomes" id="UP000430345"/>
    </source>
</evidence>
<dbReference type="SMART" id="SM00641">
    <property type="entry name" value="Glyco_25"/>
    <property type="match status" value="1"/>
</dbReference>